<dbReference type="Proteomes" id="UP000562464">
    <property type="component" value="Unassembled WGS sequence"/>
</dbReference>
<evidence type="ECO:0000313" key="2">
    <source>
        <dbReference type="EMBL" id="MBB5888665.1"/>
    </source>
</evidence>
<dbReference type="Pfam" id="PF09900">
    <property type="entry name" value="DUF2127"/>
    <property type="match status" value="1"/>
</dbReference>
<dbReference type="RefSeq" id="WP_183540937.1">
    <property type="nucleotide sequence ID" value="NZ_JACHHV010000037.1"/>
</dbReference>
<organism evidence="2 3">
    <name type="scientific">Lactovum miscens</name>
    <dbReference type="NCBI Taxonomy" id="190387"/>
    <lineage>
        <taxon>Bacteria</taxon>
        <taxon>Bacillati</taxon>
        <taxon>Bacillota</taxon>
        <taxon>Bacilli</taxon>
        <taxon>Lactobacillales</taxon>
        <taxon>Streptococcaceae</taxon>
        <taxon>Lactovum</taxon>
    </lineage>
</organism>
<dbReference type="PIRSF" id="PIRSF034455">
    <property type="entry name" value="UCP034455"/>
    <property type="match status" value="1"/>
</dbReference>
<protein>
    <submittedName>
        <fullName evidence="2">Putative membrane protein</fullName>
    </submittedName>
</protein>
<feature type="transmembrane region" description="Helical" evidence="1">
    <location>
        <begin position="20"/>
        <end position="48"/>
    </location>
</feature>
<dbReference type="EMBL" id="JACHHV010000037">
    <property type="protein sequence ID" value="MBB5888665.1"/>
    <property type="molecule type" value="Genomic_DNA"/>
</dbReference>
<evidence type="ECO:0000313" key="3">
    <source>
        <dbReference type="Proteomes" id="UP000562464"/>
    </source>
</evidence>
<name>A0A841C850_9LACT</name>
<accession>A0A841C850</accession>
<dbReference type="AlphaFoldDB" id="A0A841C850"/>
<keyword evidence="1" id="KW-1133">Transmembrane helix</keyword>
<dbReference type="InterPro" id="IPR021125">
    <property type="entry name" value="DUF2127"/>
</dbReference>
<proteinExistence type="predicted"/>
<keyword evidence="3" id="KW-1185">Reference proteome</keyword>
<dbReference type="InterPro" id="IPR014591">
    <property type="entry name" value="UCP034455"/>
</dbReference>
<comment type="caution">
    <text evidence="2">The sequence shown here is derived from an EMBL/GenBank/DDBJ whole genome shotgun (WGS) entry which is preliminary data.</text>
</comment>
<reference evidence="2 3" key="1">
    <citation type="submission" date="2020-08" db="EMBL/GenBank/DDBJ databases">
        <title>Genomic Encyclopedia of Type Strains, Phase IV (KMG-IV): sequencing the most valuable type-strain genomes for metagenomic binning, comparative biology and taxonomic classification.</title>
        <authorList>
            <person name="Goeker M."/>
        </authorList>
    </citation>
    <scope>NUCLEOTIDE SEQUENCE [LARGE SCALE GENOMIC DNA]</scope>
    <source>
        <strain evidence="2 3">DSM 14925</strain>
    </source>
</reference>
<sequence length="174" mass="19807">MKRKYYIKGKSEGEIVDGAFDLLLILKSIFAVGEIVSGIALFFIKPIWVKHLVQRFTAAELHEDPRDLIANLLVSMAHNFTTTAAILAAIYLLGHGIIKLITLILLWKKILWAYPLSILIFIGFMIYQVIDIATTHSIFMILVTLLDVVLIALTWMEWRRMRGLRLPGEAKESI</sequence>
<gene>
    <name evidence="2" type="ORF">HNQ37_001569</name>
</gene>
<feature type="transmembrane region" description="Helical" evidence="1">
    <location>
        <begin position="136"/>
        <end position="156"/>
    </location>
</feature>
<evidence type="ECO:0000256" key="1">
    <source>
        <dbReference type="SAM" id="Phobius"/>
    </source>
</evidence>
<keyword evidence="1" id="KW-0812">Transmembrane</keyword>
<feature type="transmembrane region" description="Helical" evidence="1">
    <location>
        <begin position="68"/>
        <end position="98"/>
    </location>
</feature>
<feature type="transmembrane region" description="Helical" evidence="1">
    <location>
        <begin position="110"/>
        <end position="130"/>
    </location>
</feature>
<keyword evidence="1" id="KW-0472">Membrane</keyword>